<feature type="transmembrane region" description="Helical" evidence="5">
    <location>
        <begin position="293"/>
        <end position="315"/>
    </location>
</feature>
<dbReference type="Gene3D" id="1.20.1250.20">
    <property type="entry name" value="MFS general substrate transporter like domains"/>
    <property type="match status" value="2"/>
</dbReference>
<evidence type="ECO:0000256" key="5">
    <source>
        <dbReference type="SAM" id="Phobius"/>
    </source>
</evidence>
<evidence type="ECO:0000256" key="4">
    <source>
        <dbReference type="ARBA" id="ARBA00023136"/>
    </source>
</evidence>
<evidence type="ECO:0000256" key="3">
    <source>
        <dbReference type="ARBA" id="ARBA00022989"/>
    </source>
</evidence>
<gene>
    <name evidence="7" type="ORF">ODALV1_LOCUS23633</name>
</gene>
<evidence type="ECO:0000259" key="6">
    <source>
        <dbReference type="PROSITE" id="PS50850"/>
    </source>
</evidence>
<feature type="transmembrane region" description="Helical" evidence="5">
    <location>
        <begin position="25"/>
        <end position="46"/>
    </location>
</feature>
<sequence length="443" mass="48647">MNKQENYLEERENKSLPKSSHIPQYLVCGILSLGGFLGGTVTGWSSTALPSIQSSNHFADITATDLSWIASITTLGCFTGCPTGGYFIRKFGRKNSLLFSSTPYLIGWVALTFPLQIWMLYFGRFLTGIGLGSMVLVGSVYLSEISEPKLRGRLSVIWFVAIRLGTIFAYGIGSILPYNELSAISGILSLLFGASTFFLPESPRWLVSKRRMKDAIDSLCWLQGCEKKSPSVKILEEIRMIEDAALKAEEENMVFEKTGSALNSHASGVLAGVAQLAGILLTACCVDKLGRKVLLLTAFIIMSVSLSILGAFQQFKTEMDNFSEDSGWIPLLSFMTYHAAYSGGPYVLAYTVASEVIPTNVIGSVSGLVTSIGWMTAFIFTRSYQNMNDSIGIANTFWIFALFSAIGAICIHFLIPETVGRPLENIHQERNNNNEDQNDKQRV</sequence>
<keyword evidence="2 5" id="KW-0812">Transmembrane</keyword>
<accession>A0ABP1RLK8</accession>
<protein>
    <recommendedName>
        <fullName evidence="6">Major facilitator superfamily (MFS) profile domain-containing protein</fullName>
    </recommendedName>
</protein>
<dbReference type="Pfam" id="PF00083">
    <property type="entry name" value="Sugar_tr"/>
    <property type="match status" value="1"/>
</dbReference>
<comment type="subcellular location">
    <subcellularLocation>
        <location evidence="1">Membrane</location>
        <topology evidence="1">Multi-pass membrane protein</topology>
    </subcellularLocation>
</comment>
<feature type="transmembrane region" description="Helical" evidence="5">
    <location>
        <begin position="327"/>
        <end position="349"/>
    </location>
</feature>
<proteinExistence type="predicted"/>
<feature type="transmembrane region" description="Helical" evidence="5">
    <location>
        <begin position="121"/>
        <end position="142"/>
    </location>
</feature>
<dbReference type="Pfam" id="PF07690">
    <property type="entry name" value="MFS_1"/>
    <property type="match status" value="1"/>
</dbReference>
<feature type="transmembrane region" description="Helical" evidence="5">
    <location>
        <begin position="66"/>
        <end position="88"/>
    </location>
</feature>
<dbReference type="PROSITE" id="PS00217">
    <property type="entry name" value="SUGAR_TRANSPORT_2"/>
    <property type="match status" value="1"/>
</dbReference>
<feature type="transmembrane region" description="Helical" evidence="5">
    <location>
        <begin position="361"/>
        <end position="380"/>
    </location>
</feature>
<dbReference type="PROSITE" id="PS50850">
    <property type="entry name" value="MFS"/>
    <property type="match status" value="1"/>
</dbReference>
<comment type="caution">
    <text evidence="7">The sequence shown here is derived from an EMBL/GenBank/DDBJ whole genome shotgun (WGS) entry which is preliminary data.</text>
</comment>
<organism evidence="7 8">
    <name type="scientific">Orchesella dallaii</name>
    <dbReference type="NCBI Taxonomy" id="48710"/>
    <lineage>
        <taxon>Eukaryota</taxon>
        <taxon>Metazoa</taxon>
        <taxon>Ecdysozoa</taxon>
        <taxon>Arthropoda</taxon>
        <taxon>Hexapoda</taxon>
        <taxon>Collembola</taxon>
        <taxon>Entomobryomorpha</taxon>
        <taxon>Entomobryoidea</taxon>
        <taxon>Orchesellidae</taxon>
        <taxon>Orchesellinae</taxon>
        <taxon>Orchesella</taxon>
    </lineage>
</organism>
<keyword evidence="8" id="KW-1185">Reference proteome</keyword>
<dbReference type="InterPro" id="IPR011701">
    <property type="entry name" value="MFS"/>
</dbReference>
<dbReference type="InterPro" id="IPR020846">
    <property type="entry name" value="MFS_dom"/>
</dbReference>
<dbReference type="InterPro" id="IPR005829">
    <property type="entry name" value="Sugar_transporter_CS"/>
</dbReference>
<keyword evidence="3 5" id="KW-1133">Transmembrane helix</keyword>
<evidence type="ECO:0000313" key="7">
    <source>
        <dbReference type="EMBL" id="CAL8130238.1"/>
    </source>
</evidence>
<evidence type="ECO:0000256" key="2">
    <source>
        <dbReference type="ARBA" id="ARBA00022692"/>
    </source>
</evidence>
<feature type="transmembrane region" description="Helical" evidence="5">
    <location>
        <begin position="154"/>
        <end position="175"/>
    </location>
</feature>
<dbReference type="InterPro" id="IPR036259">
    <property type="entry name" value="MFS_trans_sf"/>
</dbReference>
<evidence type="ECO:0000256" key="1">
    <source>
        <dbReference type="ARBA" id="ARBA00004141"/>
    </source>
</evidence>
<name>A0ABP1RLK8_9HEXA</name>
<dbReference type="InterPro" id="IPR050549">
    <property type="entry name" value="MFS_Trehalose_Transporter"/>
</dbReference>
<dbReference type="PANTHER" id="PTHR48021">
    <property type="match status" value="1"/>
</dbReference>
<feature type="domain" description="Major facilitator superfamily (MFS) profile" evidence="6">
    <location>
        <begin position="27"/>
        <end position="419"/>
    </location>
</feature>
<reference evidence="7 8" key="1">
    <citation type="submission" date="2024-08" db="EMBL/GenBank/DDBJ databases">
        <authorList>
            <person name="Cucini C."/>
            <person name="Frati F."/>
        </authorList>
    </citation>
    <scope>NUCLEOTIDE SEQUENCE [LARGE SCALE GENOMIC DNA]</scope>
</reference>
<dbReference type="Proteomes" id="UP001642540">
    <property type="component" value="Unassembled WGS sequence"/>
</dbReference>
<dbReference type="SUPFAM" id="SSF103473">
    <property type="entry name" value="MFS general substrate transporter"/>
    <property type="match status" value="1"/>
</dbReference>
<keyword evidence="4 5" id="KW-0472">Membrane</keyword>
<feature type="transmembrane region" description="Helical" evidence="5">
    <location>
        <begin position="181"/>
        <end position="200"/>
    </location>
</feature>
<dbReference type="PROSITE" id="PS00216">
    <property type="entry name" value="SUGAR_TRANSPORT_1"/>
    <property type="match status" value="1"/>
</dbReference>
<dbReference type="PANTHER" id="PTHR48021:SF1">
    <property type="entry name" value="GH07001P-RELATED"/>
    <property type="match status" value="1"/>
</dbReference>
<dbReference type="EMBL" id="CAXLJM020000081">
    <property type="protein sequence ID" value="CAL8130238.1"/>
    <property type="molecule type" value="Genomic_DNA"/>
</dbReference>
<dbReference type="InterPro" id="IPR005828">
    <property type="entry name" value="MFS_sugar_transport-like"/>
</dbReference>
<feature type="transmembrane region" description="Helical" evidence="5">
    <location>
        <begin position="97"/>
        <end position="115"/>
    </location>
</feature>
<evidence type="ECO:0000313" key="8">
    <source>
        <dbReference type="Proteomes" id="UP001642540"/>
    </source>
</evidence>
<feature type="transmembrane region" description="Helical" evidence="5">
    <location>
        <begin position="392"/>
        <end position="415"/>
    </location>
</feature>